<keyword evidence="4" id="KW-1185">Reference proteome</keyword>
<dbReference type="InterPro" id="IPR029058">
    <property type="entry name" value="AB_hydrolase_fold"/>
</dbReference>
<name>A0A1H0AXQ6_9BACI</name>
<dbReference type="Gene3D" id="3.40.50.1820">
    <property type="entry name" value="alpha/beta hydrolase"/>
    <property type="match status" value="1"/>
</dbReference>
<dbReference type="PANTHER" id="PTHR43265:SF1">
    <property type="entry name" value="ESTERASE ESTD"/>
    <property type="match status" value="1"/>
</dbReference>
<keyword evidence="1" id="KW-0732">Signal</keyword>
<dbReference type="EMBL" id="FNIG01000004">
    <property type="protein sequence ID" value="SDN38006.1"/>
    <property type="molecule type" value="Genomic_DNA"/>
</dbReference>
<organism evidence="3 4">
    <name type="scientific">Tenuibacillus multivorans</name>
    <dbReference type="NCBI Taxonomy" id="237069"/>
    <lineage>
        <taxon>Bacteria</taxon>
        <taxon>Bacillati</taxon>
        <taxon>Bacillota</taxon>
        <taxon>Bacilli</taxon>
        <taxon>Bacillales</taxon>
        <taxon>Bacillaceae</taxon>
        <taxon>Tenuibacillus</taxon>
    </lineage>
</organism>
<dbReference type="Pfam" id="PF12146">
    <property type="entry name" value="Hydrolase_4"/>
    <property type="match status" value="1"/>
</dbReference>
<accession>A0A1H0AXQ6</accession>
<evidence type="ECO:0000313" key="4">
    <source>
        <dbReference type="Proteomes" id="UP000199334"/>
    </source>
</evidence>
<dbReference type="Proteomes" id="UP000199334">
    <property type="component" value="Unassembled WGS sequence"/>
</dbReference>
<sequence length="434" mass="47410">MMKKLSAFILLITMLVGLVSCSDDNQEKTDESVIEDQLIGTWSGAIEVPDTPLNIIIEFHKQDELAGSISIPIQNVSEYPLTGLSFEEGIYFRMDLPGQKIRFEGDWVDDGRIEGTFTQQGQSFPFYLERGSLANDGHEEEDATFLSVETAYGELEGELLSPDSEGPHPIALIIPGSGPTDRNGNSAAMPGENDSLKLLAEGLAEQGIASLRYSKRGAAENQDAVIAERDIRFENFVNDAKAWIDLLHEDERFSDVHIIGHSQGSLVGMLAAQEAGADRIISIAGAGKPMDEVLLEQLQDQLSGDLLEEAENILAKLKQGEVVGEVSTELQNVFRPDIQPFLASWIAYNPAEVIAQLEQPVLIIQGGRDLQVPKAHAAYLKHAQSGAETMIISKMNHVLKEAPEDPTGNMQTYSDPELPLADGLMQGIVEFLTK</sequence>
<dbReference type="PANTHER" id="PTHR43265">
    <property type="entry name" value="ESTERASE ESTD"/>
    <property type="match status" value="1"/>
</dbReference>
<dbReference type="STRING" id="237069.SAMN05216498_2118"/>
<feature type="signal peptide" evidence="1">
    <location>
        <begin position="1"/>
        <end position="22"/>
    </location>
</feature>
<protein>
    <recommendedName>
        <fullName evidence="2">Serine aminopeptidase S33 domain-containing protein</fullName>
    </recommendedName>
</protein>
<dbReference type="PROSITE" id="PS51257">
    <property type="entry name" value="PROKAR_LIPOPROTEIN"/>
    <property type="match status" value="1"/>
</dbReference>
<gene>
    <name evidence="3" type="ORF">SAMN05216498_2118</name>
</gene>
<evidence type="ECO:0000259" key="2">
    <source>
        <dbReference type="Pfam" id="PF12146"/>
    </source>
</evidence>
<proteinExistence type="predicted"/>
<feature type="chain" id="PRO_5038597026" description="Serine aminopeptidase S33 domain-containing protein" evidence="1">
    <location>
        <begin position="23"/>
        <end position="434"/>
    </location>
</feature>
<dbReference type="SUPFAM" id="SSF53474">
    <property type="entry name" value="alpha/beta-Hydrolases"/>
    <property type="match status" value="1"/>
</dbReference>
<evidence type="ECO:0000256" key="1">
    <source>
        <dbReference type="SAM" id="SignalP"/>
    </source>
</evidence>
<reference evidence="3 4" key="1">
    <citation type="submission" date="2016-10" db="EMBL/GenBank/DDBJ databases">
        <authorList>
            <person name="de Groot N.N."/>
        </authorList>
    </citation>
    <scope>NUCLEOTIDE SEQUENCE [LARGE SCALE GENOMIC DNA]</scope>
    <source>
        <strain evidence="3 4">CGMCC 1.3442</strain>
    </source>
</reference>
<dbReference type="AlphaFoldDB" id="A0A1H0AXQ6"/>
<evidence type="ECO:0000313" key="3">
    <source>
        <dbReference type="EMBL" id="SDN38006.1"/>
    </source>
</evidence>
<dbReference type="GO" id="GO:0052689">
    <property type="term" value="F:carboxylic ester hydrolase activity"/>
    <property type="evidence" value="ECO:0007669"/>
    <property type="project" value="TreeGrafter"/>
</dbReference>
<dbReference type="InterPro" id="IPR053145">
    <property type="entry name" value="AB_hydrolase_Est10"/>
</dbReference>
<dbReference type="InterPro" id="IPR022742">
    <property type="entry name" value="Hydrolase_4"/>
</dbReference>
<feature type="domain" description="Serine aminopeptidase S33" evidence="2">
    <location>
        <begin position="199"/>
        <end position="295"/>
    </location>
</feature>